<dbReference type="Proteomes" id="UP000542674">
    <property type="component" value="Unassembled WGS sequence"/>
</dbReference>
<keyword evidence="3" id="KW-0808">Transferase</keyword>
<sequence>MSVESSEGPSRVALDPLHESFLPQEHALYRPRHSPRQRTALITAVVYLCLPALLLVVGVRPEEFENRRLAAFPSGWDLFTGLDEWAADHLPFRKEAVEASGAISRGVFGEQPRFDRRPTEVAGPVQTQPKDPSLDRPDPTSYVEVLEGKDDWLYLGGDVKGACSPKTPTDDVLDRLARLRTAVEASGRKFVLVVAPSKTTVVTEYLPAKYYGKECLTKARDHFWAGVDDKRVDAIDLRDDLAAEAKRLGHPVYTKNDTHWNHDGALVMIRAVADAVRPGTTRTWQVDPARKIDREGDLARLLGRTASDQYQAYDLKPDGSTVCSRPVTGDERKPQRFTQARVPGVVEAKVGWIGDSFTFAAPSYLVAGYTDVTVQHVSGVTADAGQVARMLADTDVVVVEAAERNLLDGTNPILTPAVLDAIGGELAKKPRR</sequence>
<evidence type="ECO:0000313" key="11">
    <source>
        <dbReference type="Proteomes" id="UP000542674"/>
    </source>
</evidence>
<keyword evidence="8" id="KW-1133">Transmembrane helix</keyword>
<keyword evidence="6" id="KW-0016">Alginate biosynthesis</keyword>
<evidence type="ECO:0000256" key="5">
    <source>
        <dbReference type="ARBA" id="ARBA00022764"/>
    </source>
</evidence>
<protein>
    <recommendedName>
        <fullName evidence="9">AlgX/AlgJ SGNH hydrolase-like domain-containing protein</fullName>
    </recommendedName>
</protein>
<evidence type="ECO:0000256" key="1">
    <source>
        <dbReference type="ARBA" id="ARBA00004418"/>
    </source>
</evidence>
<evidence type="ECO:0000256" key="6">
    <source>
        <dbReference type="ARBA" id="ARBA00022841"/>
    </source>
</evidence>
<proteinExistence type="predicted"/>
<evidence type="ECO:0000256" key="8">
    <source>
        <dbReference type="SAM" id="Phobius"/>
    </source>
</evidence>
<organism evidence="10 11">
    <name type="scientific">Saccharothrix violaceirubra</name>
    <dbReference type="NCBI Taxonomy" id="413306"/>
    <lineage>
        <taxon>Bacteria</taxon>
        <taxon>Bacillati</taxon>
        <taxon>Actinomycetota</taxon>
        <taxon>Actinomycetes</taxon>
        <taxon>Pseudonocardiales</taxon>
        <taxon>Pseudonocardiaceae</taxon>
        <taxon>Saccharothrix</taxon>
    </lineage>
</organism>
<evidence type="ECO:0000313" key="10">
    <source>
        <dbReference type="EMBL" id="MBB4969230.1"/>
    </source>
</evidence>
<evidence type="ECO:0000256" key="4">
    <source>
        <dbReference type="ARBA" id="ARBA00022729"/>
    </source>
</evidence>
<dbReference type="EMBL" id="JACHJS010000001">
    <property type="protein sequence ID" value="MBB4969230.1"/>
    <property type="molecule type" value="Genomic_DNA"/>
</dbReference>
<comment type="caution">
    <text evidence="10">The sequence shown here is derived from an EMBL/GenBank/DDBJ whole genome shotgun (WGS) entry which is preliminary data.</text>
</comment>
<evidence type="ECO:0000256" key="7">
    <source>
        <dbReference type="SAM" id="MobiDB-lite"/>
    </source>
</evidence>
<feature type="domain" description="AlgX/AlgJ SGNH hydrolase-like" evidence="9">
    <location>
        <begin position="145"/>
        <end position="314"/>
    </location>
</feature>
<dbReference type="GO" id="GO:0042121">
    <property type="term" value="P:alginic acid biosynthetic process"/>
    <property type="evidence" value="ECO:0007669"/>
    <property type="project" value="UniProtKB-UniPathway"/>
</dbReference>
<keyword evidence="8" id="KW-0472">Membrane</keyword>
<dbReference type="AlphaFoldDB" id="A0A7W7WZ88"/>
<keyword evidence="4" id="KW-0732">Signal</keyword>
<gene>
    <name evidence="10" type="ORF">F4559_006589</name>
</gene>
<evidence type="ECO:0000259" key="9">
    <source>
        <dbReference type="Pfam" id="PF16822"/>
    </source>
</evidence>
<feature type="transmembrane region" description="Helical" evidence="8">
    <location>
        <begin position="40"/>
        <end position="59"/>
    </location>
</feature>
<dbReference type="UniPathway" id="UPA00286"/>
<keyword evidence="8" id="KW-0812">Transmembrane</keyword>
<evidence type="ECO:0000256" key="2">
    <source>
        <dbReference type="ARBA" id="ARBA00005182"/>
    </source>
</evidence>
<comment type="subcellular location">
    <subcellularLocation>
        <location evidence="1">Periplasm</location>
    </subcellularLocation>
</comment>
<feature type="region of interest" description="Disordered" evidence="7">
    <location>
        <begin position="114"/>
        <end position="138"/>
    </location>
</feature>
<dbReference type="GO" id="GO:0016740">
    <property type="term" value="F:transferase activity"/>
    <property type="evidence" value="ECO:0007669"/>
    <property type="project" value="UniProtKB-KW"/>
</dbReference>
<dbReference type="GO" id="GO:0042597">
    <property type="term" value="C:periplasmic space"/>
    <property type="evidence" value="ECO:0007669"/>
    <property type="project" value="UniProtKB-SubCell"/>
</dbReference>
<evidence type="ECO:0000256" key="3">
    <source>
        <dbReference type="ARBA" id="ARBA00022679"/>
    </source>
</evidence>
<dbReference type="Pfam" id="PF16822">
    <property type="entry name" value="ALGX"/>
    <property type="match status" value="1"/>
</dbReference>
<comment type="pathway">
    <text evidence="2">Glycan biosynthesis; alginate biosynthesis.</text>
</comment>
<dbReference type="SUPFAM" id="SSF52266">
    <property type="entry name" value="SGNH hydrolase"/>
    <property type="match status" value="1"/>
</dbReference>
<dbReference type="RefSeq" id="WP_184674918.1">
    <property type="nucleotide sequence ID" value="NZ_BAABAI010000021.1"/>
</dbReference>
<name>A0A7W7WZ88_9PSEU</name>
<reference evidence="10 11" key="1">
    <citation type="submission" date="2020-08" db="EMBL/GenBank/DDBJ databases">
        <title>Sequencing the genomes of 1000 actinobacteria strains.</title>
        <authorList>
            <person name="Klenk H.-P."/>
        </authorList>
    </citation>
    <scope>NUCLEOTIDE SEQUENCE [LARGE SCALE GENOMIC DNA]</scope>
    <source>
        <strain evidence="10 11">DSM 45084</strain>
    </source>
</reference>
<accession>A0A7W7WZ88</accession>
<keyword evidence="11" id="KW-1185">Reference proteome</keyword>
<keyword evidence="5" id="KW-0574">Periplasm</keyword>
<dbReference type="InterPro" id="IPR031811">
    <property type="entry name" value="ALGX/ALGJ_SGNH-like"/>
</dbReference>